<dbReference type="PANTHER" id="PTHR24128">
    <property type="entry name" value="HOMEOBOX PROTEIN WARIAI"/>
    <property type="match status" value="1"/>
</dbReference>
<dbReference type="EMBL" id="JABFAC010198568">
    <property type="protein sequence ID" value="MBA0633788.1"/>
    <property type="molecule type" value="Genomic_DNA"/>
</dbReference>
<feature type="non-terminal residue" evidence="1">
    <location>
        <position position="76"/>
    </location>
</feature>
<proteinExistence type="predicted"/>
<evidence type="ECO:0000313" key="1">
    <source>
        <dbReference type="EMBL" id="MBA0633788.1"/>
    </source>
</evidence>
<accession>A0A7J8T5X4</accession>
<evidence type="ECO:0008006" key="3">
    <source>
        <dbReference type="Google" id="ProtNLM"/>
    </source>
</evidence>
<dbReference type="SUPFAM" id="SSF48403">
    <property type="entry name" value="Ankyrin repeat"/>
    <property type="match status" value="1"/>
</dbReference>
<name>A0A7J8T5X4_GOSDV</name>
<dbReference type="Pfam" id="PF00023">
    <property type="entry name" value="Ank"/>
    <property type="match status" value="1"/>
</dbReference>
<dbReference type="Proteomes" id="UP000593561">
    <property type="component" value="Unassembled WGS sequence"/>
</dbReference>
<sequence length="76" mass="8690">MDETMRNAAQGHINVLYELIQNDQYVLEHIDHVPFLDTPLHVAASSGNIEFMMEMMNLKSSFARKLNQAGFSPMHL</sequence>
<protein>
    <recommendedName>
        <fullName evidence="3">Ankyrin repeat-containing protein</fullName>
    </recommendedName>
</protein>
<dbReference type="InterPro" id="IPR036770">
    <property type="entry name" value="Ankyrin_rpt-contain_sf"/>
</dbReference>
<evidence type="ECO:0000313" key="2">
    <source>
        <dbReference type="Proteomes" id="UP000593561"/>
    </source>
</evidence>
<keyword evidence="2" id="KW-1185">Reference proteome</keyword>
<dbReference type="PANTHER" id="PTHR24128:SF60">
    <property type="entry name" value="ALPHA-LATROTOXIN-LHE1A-LIKE"/>
    <property type="match status" value="1"/>
</dbReference>
<comment type="caution">
    <text evidence="1">The sequence shown here is derived from an EMBL/GenBank/DDBJ whole genome shotgun (WGS) entry which is preliminary data.</text>
</comment>
<dbReference type="AlphaFoldDB" id="A0A7J8T5X4"/>
<reference evidence="1 2" key="1">
    <citation type="journal article" date="2019" name="Genome Biol. Evol.">
        <title>Insights into the evolution of the New World diploid cottons (Gossypium, subgenus Houzingenia) based on genome sequencing.</title>
        <authorList>
            <person name="Grover C.E."/>
            <person name="Arick M.A. 2nd"/>
            <person name="Thrash A."/>
            <person name="Conover J.L."/>
            <person name="Sanders W.S."/>
            <person name="Peterson D.G."/>
            <person name="Frelichowski J.E."/>
            <person name="Scheffler J.A."/>
            <person name="Scheffler B.E."/>
            <person name="Wendel J.F."/>
        </authorList>
    </citation>
    <scope>NUCLEOTIDE SEQUENCE [LARGE SCALE GENOMIC DNA]</scope>
    <source>
        <strain evidence="1">27</strain>
        <tissue evidence="1">Leaf</tissue>
    </source>
</reference>
<gene>
    <name evidence="1" type="ORF">Godav_026058</name>
</gene>
<dbReference type="Gene3D" id="1.25.40.20">
    <property type="entry name" value="Ankyrin repeat-containing domain"/>
    <property type="match status" value="1"/>
</dbReference>
<organism evidence="1 2">
    <name type="scientific">Gossypium davidsonii</name>
    <name type="common">Davidson's cotton</name>
    <name type="synonym">Gossypium klotzschianum subsp. davidsonii</name>
    <dbReference type="NCBI Taxonomy" id="34287"/>
    <lineage>
        <taxon>Eukaryota</taxon>
        <taxon>Viridiplantae</taxon>
        <taxon>Streptophyta</taxon>
        <taxon>Embryophyta</taxon>
        <taxon>Tracheophyta</taxon>
        <taxon>Spermatophyta</taxon>
        <taxon>Magnoliopsida</taxon>
        <taxon>eudicotyledons</taxon>
        <taxon>Gunneridae</taxon>
        <taxon>Pentapetalae</taxon>
        <taxon>rosids</taxon>
        <taxon>malvids</taxon>
        <taxon>Malvales</taxon>
        <taxon>Malvaceae</taxon>
        <taxon>Malvoideae</taxon>
        <taxon>Gossypium</taxon>
    </lineage>
</organism>
<dbReference type="InterPro" id="IPR002110">
    <property type="entry name" value="Ankyrin_rpt"/>
</dbReference>